<evidence type="ECO:0000313" key="1">
    <source>
        <dbReference type="Proteomes" id="UP000887565"/>
    </source>
</evidence>
<accession>A0A915J0S6</accession>
<dbReference type="WBParaSite" id="nRc.2.0.1.t19704-RA">
    <property type="protein sequence ID" value="nRc.2.0.1.t19704-RA"/>
    <property type="gene ID" value="nRc.2.0.1.g19704"/>
</dbReference>
<organism evidence="1 2">
    <name type="scientific">Romanomermis culicivorax</name>
    <name type="common">Nematode worm</name>
    <dbReference type="NCBI Taxonomy" id="13658"/>
    <lineage>
        <taxon>Eukaryota</taxon>
        <taxon>Metazoa</taxon>
        <taxon>Ecdysozoa</taxon>
        <taxon>Nematoda</taxon>
        <taxon>Enoplea</taxon>
        <taxon>Dorylaimia</taxon>
        <taxon>Mermithida</taxon>
        <taxon>Mermithoidea</taxon>
        <taxon>Mermithidae</taxon>
        <taxon>Romanomermis</taxon>
    </lineage>
</organism>
<protein>
    <submittedName>
        <fullName evidence="2">Uncharacterized protein</fullName>
    </submittedName>
</protein>
<dbReference type="AlphaFoldDB" id="A0A915J0S6"/>
<proteinExistence type="predicted"/>
<keyword evidence="1" id="KW-1185">Reference proteome</keyword>
<name>A0A915J0S6_ROMCU</name>
<evidence type="ECO:0000313" key="2">
    <source>
        <dbReference type="WBParaSite" id="nRc.2.0.1.t19704-RA"/>
    </source>
</evidence>
<dbReference type="Proteomes" id="UP000887565">
    <property type="component" value="Unplaced"/>
</dbReference>
<reference evidence="2" key="1">
    <citation type="submission" date="2022-11" db="UniProtKB">
        <authorList>
            <consortium name="WormBaseParasite"/>
        </authorList>
    </citation>
    <scope>IDENTIFICATION</scope>
</reference>
<sequence>MPRFSPPPPLMEEKLINCFAVVLEYIVYELGGSFSIRSKVDIQAERFKLLAIRSLPSKKAKRQFFDFNVLLPGCFSPTLFFRSNRRDQIQQLGRTISLDDPEPHQLIIGTLPAASKGQSPKLNKNSVLGNFT</sequence>